<comment type="caution">
    <text evidence="3">The sequence shown here is derived from an EMBL/GenBank/DDBJ whole genome shotgun (WGS) entry which is preliminary data.</text>
</comment>
<evidence type="ECO:0000256" key="1">
    <source>
        <dbReference type="ARBA" id="ARBA00022723"/>
    </source>
</evidence>
<evidence type="ECO:0000259" key="2">
    <source>
        <dbReference type="Pfam" id="PF07883"/>
    </source>
</evidence>
<dbReference type="InterPro" id="IPR011051">
    <property type="entry name" value="RmlC_Cupin_sf"/>
</dbReference>
<organism evidence="3">
    <name type="scientific">marine sediment metagenome</name>
    <dbReference type="NCBI Taxonomy" id="412755"/>
    <lineage>
        <taxon>unclassified sequences</taxon>
        <taxon>metagenomes</taxon>
        <taxon>ecological metagenomes</taxon>
    </lineage>
</organism>
<name>A0A0F9U673_9ZZZZ</name>
<dbReference type="InterPro" id="IPR013096">
    <property type="entry name" value="Cupin_2"/>
</dbReference>
<keyword evidence="1" id="KW-0479">Metal-binding</keyword>
<dbReference type="PANTHER" id="PTHR35848">
    <property type="entry name" value="OXALATE-BINDING PROTEIN"/>
    <property type="match status" value="1"/>
</dbReference>
<dbReference type="CDD" id="cd02222">
    <property type="entry name" value="cupin_TM1459-like"/>
    <property type="match status" value="1"/>
</dbReference>
<sequence>MIIKKNDDVPEGIVEEEGIKNVTRKILIGPDDGSSKIVMRHFKILPEGHTPFHSHDHEHVVKIEKGRGVVVDENGEDITVSQGQSLLIEQNKNHQFKNPFQEPFEFLCIIINPEKVN</sequence>
<dbReference type="PANTHER" id="PTHR35848:SF6">
    <property type="entry name" value="CUPIN TYPE-2 DOMAIN-CONTAINING PROTEIN"/>
    <property type="match status" value="1"/>
</dbReference>
<accession>A0A0F9U673</accession>
<dbReference type="GO" id="GO:0046872">
    <property type="term" value="F:metal ion binding"/>
    <property type="evidence" value="ECO:0007669"/>
    <property type="project" value="UniProtKB-KW"/>
</dbReference>
<dbReference type="InterPro" id="IPR051610">
    <property type="entry name" value="GPI/OXD"/>
</dbReference>
<dbReference type="SUPFAM" id="SSF51182">
    <property type="entry name" value="RmlC-like cupins"/>
    <property type="match status" value="1"/>
</dbReference>
<dbReference type="Gene3D" id="2.60.120.10">
    <property type="entry name" value="Jelly Rolls"/>
    <property type="match status" value="1"/>
</dbReference>
<dbReference type="Pfam" id="PF07883">
    <property type="entry name" value="Cupin_2"/>
    <property type="match status" value="1"/>
</dbReference>
<reference evidence="3" key="1">
    <citation type="journal article" date="2015" name="Nature">
        <title>Complex archaea that bridge the gap between prokaryotes and eukaryotes.</title>
        <authorList>
            <person name="Spang A."/>
            <person name="Saw J.H."/>
            <person name="Jorgensen S.L."/>
            <person name="Zaremba-Niedzwiedzka K."/>
            <person name="Martijn J."/>
            <person name="Lind A.E."/>
            <person name="van Eijk R."/>
            <person name="Schleper C."/>
            <person name="Guy L."/>
            <person name="Ettema T.J."/>
        </authorList>
    </citation>
    <scope>NUCLEOTIDE SEQUENCE</scope>
</reference>
<proteinExistence type="predicted"/>
<protein>
    <recommendedName>
        <fullName evidence="2">Cupin type-2 domain-containing protein</fullName>
    </recommendedName>
</protein>
<evidence type="ECO:0000313" key="3">
    <source>
        <dbReference type="EMBL" id="KKN56766.1"/>
    </source>
</evidence>
<dbReference type="AlphaFoldDB" id="A0A0F9U673"/>
<dbReference type="EMBL" id="LAZR01000832">
    <property type="protein sequence ID" value="KKN56766.1"/>
    <property type="molecule type" value="Genomic_DNA"/>
</dbReference>
<gene>
    <name evidence="3" type="ORF">LCGC14_0569100</name>
</gene>
<dbReference type="InterPro" id="IPR014710">
    <property type="entry name" value="RmlC-like_jellyroll"/>
</dbReference>
<feature type="domain" description="Cupin type-2" evidence="2">
    <location>
        <begin position="41"/>
        <end position="109"/>
    </location>
</feature>